<reference evidence="2" key="2">
    <citation type="submission" date="2011-02" db="EMBL/GenBank/DDBJ databases">
        <title>The complete genome of Syntrophobotulus glycolicus DSM 8271.</title>
        <authorList>
            <person name="Lucas S."/>
            <person name="Copeland A."/>
            <person name="Lapidus A."/>
            <person name="Bruce D."/>
            <person name="Goodwin L."/>
            <person name="Pitluck S."/>
            <person name="Kyrpides N."/>
            <person name="Mavromatis K."/>
            <person name="Pagani I."/>
            <person name="Ivanova N."/>
            <person name="Mikhailova N."/>
            <person name="Chertkov O."/>
            <person name="Held B."/>
            <person name="Detter J.C."/>
            <person name="Tapia R."/>
            <person name="Han C."/>
            <person name="Land M."/>
            <person name="Hauser L."/>
            <person name="Markowitz V."/>
            <person name="Cheng J.-F."/>
            <person name="Hugenholtz P."/>
            <person name="Woyke T."/>
            <person name="Wu D."/>
            <person name="Spring S."/>
            <person name="Schroeder M."/>
            <person name="Brambilla E."/>
            <person name="Klenk H.-P."/>
            <person name="Eisen J.A."/>
        </authorList>
    </citation>
    <scope>NUCLEOTIDE SEQUENCE [LARGE SCALE GENOMIC DNA]</scope>
    <source>
        <strain evidence="2">DSM 8271 / FlGlyR</strain>
    </source>
</reference>
<dbReference type="PRINTS" id="PR00340">
    <property type="entry name" value="PIIGLNB"/>
</dbReference>
<dbReference type="eggNOG" id="COG0347">
    <property type="taxonomic scope" value="Bacteria"/>
</dbReference>
<dbReference type="GO" id="GO:0006808">
    <property type="term" value="P:regulation of nitrogen utilization"/>
    <property type="evidence" value="ECO:0007669"/>
    <property type="project" value="InterPro"/>
</dbReference>
<dbReference type="SUPFAM" id="SSF54913">
    <property type="entry name" value="GlnB-like"/>
    <property type="match status" value="1"/>
</dbReference>
<dbReference type="KEGG" id="sgy:Sgly_0967"/>
<dbReference type="PROSITE" id="PS51343">
    <property type="entry name" value="PII_GLNB_DOM"/>
    <property type="match status" value="1"/>
</dbReference>
<dbReference type="InterPro" id="IPR002187">
    <property type="entry name" value="N-reg_PII"/>
</dbReference>
<protein>
    <submittedName>
        <fullName evidence="1">Nitrogen regulatory protein P-II</fullName>
    </submittedName>
</protein>
<dbReference type="GO" id="GO:0005524">
    <property type="term" value="F:ATP binding"/>
    <property type="evidence" value="ECO:0007669"/>
    <property type="project" value="TreeGrafter"/>
</dbReference>
<gene>
    <name evidence="1" type="ordered locus">Sgly_0967</name>
</gene>
<sequence>MKEVMIVIQNKMYQETKQALINGGFGAFSSFLVFGKGKKPVQFTAKNGQPLDNKDTGQPMLAKKMIMVWINDEEEEKLVEIVLTVNRGGNCGDGKIFVTKLNGAMRIRTGEKGRDALI</sequence>
<dbReference type="RefSeq" id="WP_013624179.1">
    <property type="nucleotide sequence ID" value="NC_015172.1"/>
</dbReference>
<dbReference type="InterPro" id="IPR015867">
    <property type="entry name" value="N-reg_PII/ATP_PRibTrfase_C"/>
</dbReference>
<dbReference type="InterPro" id="IPR011322">
    <property type="entry name" value="N-reg_PII-like_a/b"/>
</dbReference>
<keyword evidence="2" id="KW-1185">Reference proteome</keyword>
<name>F0T2J0_SYNGF</name>
<dbReference type="HOGENOM" id="CLU_082268_0_0_9"/>
<proteinExistence type="predicted"/>
<evidence type="ECO:0000313" key="1">
    <source>
        <dbReference type="EMBL" id="ADY55308.1"/>
    </source>
</evidence>
<dbReference type="SMART" id="SM00938">
    <property type="entry name" value="P-II"/>
    <property type="match status" value="1"/>
</dbReference>
<dbReference type="Pfam" id="PF00543">
    <property type="entry name" value="P-II"/>
    <property type="match status" value="1"/>
</dbReference>
<dbReference type="GO" id="GO:0030234">
    <property type="term" value="F:enzyme regulator activity"/>
    <property type="evidence" value="ECO:0007669"/>
    <property type="project" value="InterPro"/>
</dbReference>
<dbReference type="Proteomes" id="UP000007488">
    <property type="component" value="Chromosome"/>
</dbReference>
<accession>F0T2J0</accession>
<dbReference type="PANTHER" id="PTHR30115">
    <property type="entry name" value="NITROGEN REGULATORY PROTEIN P-II"/>
    <property type="match status" value="1"/>
</dbReference>
<dbReference type="STRING" id="645991.Sgly_0967"/>
<evidence type="ECO:0000313" key="2">
    <source>
        <dbReference type="Proteomes" id="UP000007488"/>
    </source>
</evidence>
<dbReference type="EMBL" id="CP002547">
    <property type="protein sequence ID" value="ADY55308.1"/>
    <property type="molecule type" value="Genomic_DNA"/>
</dbReference>
<organism evidence="1 2">
    <name type="scientific">Syntrophobotulus glycolicus (strain DSM 8271 / FlGlyR)</name>
    <dbReference type="NCBI Taxonomy" id="645991"/>
    <lineage>
        <taxon>Bacteria</taxon>
        <taxon>Bacillati</taxon>
        <taxon>Bacillota</taxon>
        <taxon>Clostridia</taxon>
        <taxon>Eubacteriales</taxon>
        <taxon>Desulfitobacteriaceae</taxon>
        <taxon>Syntrophobotulus</taxon>
    </lineage>
</organism>
<dbReference type="Gene3D" id="3.30.70.120">
    <property type="match status" value="1"/>
</dbReference>
<dbReference type="AlphaFoldDB" id="F0T2J0"/>
<dbReference type="PANTHER" id="PTHR30115:SF11">
    <property type="entry name" value="NITROGEN REGULATORY PROTEIN P-II HOMOLOG"/>
    <property type="match status" value="1"/>
</dbReference>
<dbReference type="GO" id="GO:0005829">
    <property type="term" value="C:cytosol"/>
    <property type="evidence" value="ECO:0007669"/>
    <property type="project" value="TreeGrafter"/>
</dbReference>
<reference evidence="1 2" key="1">
    <citation type="journal article" date="2011" name="Stand. Genomic Sci.">
        <title>Complete genome sequence of Syntrophobotulus glycolicus type strain (FlGlyR).</title>
        <authorList>
            <person name="Han C."/>
            <person name="Mwirichia R."/>
            <person name="Chertkov O."/>
            <person name="Held B."/>
            <person name="Lapidus A."/>
            <person name="Nolan M."/>
            <person name="Lucas S."/>
            <person name="Hammon N."/>
            <person name="Deshpande S."/>
            <person name="Cheng J.F."/>
            <person name="Tapia R."/>
            <person name="Goodwin L."/>
            <person name="Pitluck S."/>
            <person name="Huntemann M."/>
            <person name="Liolios K."/>
            <person name="Ivanova N."/>
            <person name="Pagani I."/>
            <person name="Mavromatis K."/>
            <person name="Ovchinikova G."/>
            <person name="Pati A."/>
            <person name="Chen A."/>
            <person name="Palaniappan K."/>
            <person name="Land M."/>
            <person name="Hauser L."/>
            <person name="Brambilla E.M."/>
            <person name="Rohde M."/>
            <person name="Spring S."/>
            <person name="Sikorski J."/>
            <person name="Goker M."/>
            <person name="Woyke T."/>
            <person name="Bristow J."/>
            <person name="Eisen J.A."/>
            <person name="Markowitz V."/>
            <person name="Hugenholtz P."/>
            <person name="Kyrpides N.C."/>
            <person name="Klenk H.P."/>
            <person name="Detter J.C."/>
        </authorList>
    </citation>
    <scope>NUCLEOTIDE SEQUENCE [LARGE SCALE GENOMIC DNA]</scope>
    <source>
        <strain evidence="2">DSM 8271 / FlGlyR</strain>
    </source>
</reference>